<gene>
    <name evidence="2" type="ORF">ACFPCY_10030</name>
</gene>
<name>A0ABV9TW34_9ACTN</name>
<dbReference type="InterPro" id="IPR002918">
    <property type="entry name" value="Lipase_EstA/Esterase_EstB"/>
</dbReference>
<reference evidence="3" key="1">
    <citation type="journal article" date="2019" name="Int. J. Syst. Evol. Microbiol.">
        <title>The Global Catalogue of Microorganisms (GCM) 10K type strain sequencing project: providing services to taxonomists for standard genome sequencing and annotation.</title>
        <authorList>
            <consortium name="The Broad Institute Genomics Platform"/>
            <consortium name="The Broad Institute Genome Sequencing Center for Infectious Disease"/>
            <person name="Wu L."/>
            <person name="Ma J."/>
        </authorList>
    </citation>
    <scope>NUCLEOTIDE SEQUENCE [LARGE SCALE GENOMIC DNA]</scope>
    <source>
        <strain evidence="3">KLKA75</strain>
    </source>
</reference>
<dbReference type="Gene3D" id="3.40.50.1820">
    <property type="entry name" value="alpha/beta hydrolase"/>
    <property type="match status" value="1"/>
</dbReference>
<sequence length="323" mass="33558">MSARARVTRTSSKRRLRRLAVAAATACAAVLAVQGHAGPAAAEDDYPVGDLSTAVSNFFLSPDTVPGANIWTCKPSAAHPYPVVIVHGTTSNFGSSGAMLGPALANAGYCVYGFNYGANAFTLGHLYGLGDVAQSARTMSAFVERVLASTGASKVDVIGGSQGGMMPNYYIKRLGGAARVRTMIGLSPTNHGTTMQGLVNLGRTLHVLGLVNDFYELVDSPAYVQQEDGSDFQQALFADGDTVPGVRYLTLATTHDTTVTPMANSFLYGGDTANITVQDLCPDDPAGHTGMSFDGPVKQIILNALGPNTPGFTPACTGYGPNL</sequence>
<keyword evidence="3" id="KW-1185">Reference proteome</keyword>
<dbReference type="PANTHER" id="PTHR32015:SF1">
    <property type="entry name" value="LIPASE"/>
    <property type="match status" value="1"/>
</dbReference>
<accession>A0ABV9TW34</accession>
<dbReference type="Pfam" id="PF01674">
    <property type="entry name" value="Lipase_2"/>
    <property type="match status" value="1"/>
</dbReference>
<comment type="caution">
    <text evidence="2">The sequence shown here is derived from an EMBL/GenBank/DDBJ whole genome shotgun (WGS) entry which is preliminary data.</text>
</comment>
<proteinExistence type="predicted"/>
<evidence type="ECO:0000256" key="1">
    <source>
        <dbReference type="SAM" id="SignalP"/>
    </source>
</evidence>
<dbReference type="SUPFAM" id="SSF53474">
    <property type="entry name" value="alpha/beta-Hydrolases"/>
    <property type="match status" value="1"/>
</dbReference>
<feature type="signal peptide" evidence="1">
    <location>
        <begin position="1"/>
        <end position="42"/>
    </location>
</feature>
<organism evidence="2 3">
    <name type="scientific">Actinomadura gamaensis</name>
    <dbReference type="NCBI Taxonomy" id="1763541"/>
    <lineage>
        <taxon>Bacteria</taxon>
        <taxon>Bacillati</taxon>
        <taxon>Actinomycetota</taxon>
        <taxon>Actinomycetes</taxon>
        <taxon>Streptosporangiales</taxon>
        <taxon>Thermomonosporaceae</taxon>
        <taxon>Actinomadura</taxon>
    </lineage>
</organism>
<dbReference type="EMBL" id="JBHSIT010000002">
    <property type="protein sequence ID" value="MFC4907658.1"/>
    <property type="molecule type" value="Genomic_DNA"/>
</dbReference>
<protein>
    <submittedName>
        <fullName evidence="2">Esterase/lipase family protein</fullName>
    </submittedName>
</protein>
<feature type="chain" id="PRO_5045810095" evidence="1">
    <location>
        <begin position="43"/>
        <end position="323"/>
    </location>
</feature>
<keyword evidence="1" id="KW-0732">Signal</keyword>
<dbReference type="Proteomes" id="UP001595872">
    <property type="component" value="Unassembled WGS sequence"/>
</dbReference>
<dbReference type="RefSeq" id="WP_378253586.1">
    <property type="nucleotide sequence ID" value="NZ_JBHSIT010000002.1"/>
</dbReference>
<evidence type="ECO:0000313" key="2">
    <source>
        <dbReference type="EMBL" id="MFC4907658.1"/>
    </source>
</evidence>
<dbReference type="InterPro" id="IPR029058">
    <property type="entry name" value="AB_hydrolase_fold"/>
</dbReference>
<evidence type="ECO:0000313" key="3">
    <source>
        <dbReference type="Proteomes" id="UP001595872"/>
    </source>
</evidence>
<dbReference type="PANTHER" id="PTHR32015">
    <property type="entry name" value="FASTING INDUCED LIPASE"/>
    <property type="match status" value="1"/>
</dbReference>